<gene>
    <name evidence="1" type="ORF">IW245_003688</name>
</gene>
<accession>A0A8J7KK07</accession>
<comment type="caution">
    <text evidence="1">The sequence shown here is derived from an EMBL/GenBank/DDBJ whole genome shotgun (WGS) entry which is preliminary data.</text>
</comment>
<keyword evidence="2" id="KW-1185">Reference proteome</keyword>
<sequence length="115" mass="12980">MSKQDYAKAKGRAWEKEIIEYLRESGFPHVERRRLAGSADRGDISGLPGLVIEAKHERTYRLPEWVRQAEVERDNDGAGVGVVWARRNGQPGAGHGFVIMSGEQFLVLLREWYGG</sequence>
<evidence type="ECO:0000313" key="2">
    <source>
        <dbReference type="Proteomes" id="UP000622552"/>
    </source>
</evidence>
<dbReference type="Proteomes" id="UP000622552">
    <property type="component" value="Unassembled WGS sequence"/>
</dbReference>
<reference evidence="1" key="1">
    <citation type="submission" date="2020-11" db="EMBL/GenBank/DDBJ databases">
        <title>Sequencing the genomes of 1000 actinobacteria strains.</title>
        <authorList>
            <person name="Klenk H.-P."/>
        </authorList>
    </citation>
    <scope>NUCLEOTIDE SEQUENCE</scope>
    <source>
        <strain evidence="1">DSM 45356</strain>
    </source>
</reference>
<organism evidence="1 2">
    <name type="scientific">Longispora fulva</name>
    <dbReference type="NCBI Taxonomy" id="619741"/>
    <lineage>
        <taxon>Bacteria</taxon>
        <taxon>Bacillati</taxon>
        <taxon>Actinomycetota</taxon>
        <taxon>Actinomycetes</taxon>
        <taxon>Micromonosporales</taxon>
        <taxon>Micromonosporaceae</taxon>
        <taxon>Longispora</taxon>
    </lineage>
</organism>
<name>A0A8J7KK07_9ACTN</name>
<evidence type="ECO:0000313" key="1">
    <source>
        <dbReference type="EMBL" id="MBG6137494.1"/>
    </source>
</evidence>
<dbReference type="AlphaFoldDB" id="A0A8J7KK07"/>
<dbReference type="EMBL" id="JADOUF010000001">
    <property type="protein sequence ID" value="MBG6137494.1"/>
    <property type="molecule type" value="Genomic_DNA"/>
</dbReference>
<dbReference type="RefSeq" id="WP_197004355.1">
    <property type="nucleotide sequence ID" value="NZ_BONS01000020.1"/>
</dbReference>
<proteinExistence type="predicted"/>
<evidence type="ECO:0008006" key="3">
    <source>
        <dbReference type="Google" id="ProtNLM"/>
    </source>
</evidence>
<protein>
    <recommendedName>
        <fullName evidence="3">Holliday junction resolvase</fullName>
    </recommendedName>
</protein>